<feature type="compositionally biased region" description="Polar residues" evidence="1">
    <location>
        <begin position="2012"/>
        <end position="2029"/>
    </location>
</feature>
<dbReference type="NCBIfam" id="NF012206">
    <property type="entry name" value="LktA_tand_53"/>
    <property type="match status" value="24"/>
</dbReference>
<name>A0A644TFH9_9ZZZZ</name>
<reference evidence="3" key="1">
    <citation type="submission" date="2019-08" db="EMBL/GenBank/DDBJ databases">
        <authorList>
            <person name="Kucharzyk K."/>
            <person name="Murdoch R.W."/>
            <person name="Higgins S."/>
            <person name="Loffler F."/>
        </authorList>
    </citation>
    <scope>NUCLEOTIDE SEQUENCE</scope>
</reference>
<feature type="compositionally biased region" description="Basic and acidic residues" evidence="1">
    <location>
        <begin position="899"/>
        <end position="932"/>
    </location>
</feature>
<feature type="region of interest" description="Disordered" evidence="1">
    <location>
        <begin position="1274"/>
        <end position="1342"/>
    </location>
</feature>
<protein>
    <recommendedName>
        <fullName evidence="2">Filamentous haemagglutinin FhaB/tRNA nuclease CdiA-like TPS domain-containing protein</fullName>
    </recommendedName>
</protein>
<feature type="compositionally biased region" description="Gly residues" evidence="1">
    <location>
        <begin position="7221"/>
        <end position="7239"/>
    </location>
</feature>
<feature type="region of interest" description="Disordered" evidence="1">
    <location>
        <begin position="864"/>
        <end position="934"/>
    </location>
</feature>
<feature type="compositionally biased region" description="Basic and acidic residues" evidence="1">
    <location>
        <begin position="1309"/>
        <end position="1342"/>
    </location>
</feature>
<sequence length="7255" mass="720749">MKMQRKWRRAWKRGKPHWARNKHWMKPRIIKAQSRRRNLFVEKVAKSLRPVAASVAIISMLGTQQLTVMANAINPDGKTATTVTVDPINDKITNISTDTYSSGGNIGFNSFSRFNIDSGNTVNLKLRTTANNLINMVNDTERSTIYGTLNSIKDGAIGGNVYFLNPHGLLVGSTGIVNVGSFTALTPTKAFMDKFSPTDPGAFGNLVIDGPVPISGSGLITVQGRINAIDNIKLAANQVEHSGALLSKAHFTGTSPNFSDVVNANGVTAGTKYAVTEDGNIEIVAEKINVTRGAQIIAKGYEGATDGNISLTATNTGGFLDNGSFTQEASINLDGATLTGKNITLKATTDYNDDAFLGLAVNKSSATIDVKDSSITASGNVKMDAIVDVDISAKTPSFMARLTGDSAFAGAAVESTARVKVDGTTDIKAVGDVSLAAQNTINLTVSAKAADNSGDSGSSTGGNNAGGGSLGFARVSSTTEAGITGQAKVSESNSIAVNATAKNTVTTEAVSTVKGAKAQGTGETSETKKKLTEYQDDAQTSEGGVTVAAALAINDITSSTKAYMDSSETSKATNTIAVTSKAVNQSSLTADGSAVDAGATGVGVAVGINKVSADNQAIVNQKLESKALTVQALMNGTEENSLTTKVTSGAGAADVGVAGALTVNVHVNESLAQIGSAGDVKAETVNVKVENSSKNTASSLPTNPATGDKVGVGASVVTNIGINHVLAELADGAKVSGANDVSLTATGKHSMETIAKAGSAGGISVTPVVAITIADNQAKARVGSGETLDITGSLTVKADNTGSSKTTAEGQADGEKAAIGAGIAVTVATDQAEAITARNIDADGGVSFIADNAGATETVAIAGAAGGKPEAEAEPKDAGNPEGEKKTVDDTVGEQITKATDKKTADGTKLTDKTSAESKTALKTDNLPKAETGEGSVSVAAAVGVNVGTSSAKAYTPDGVTITAGDTLAIKTTNNAAASAKADGSVVAKPETDGSKVGIGAAVAVNVANVTNQATLGKAVHKVGGLDISATMRDVGEAGKEDKTSNFGAEAASGAGAAEVGIAGSVAINIVDNSSEAKIASGADVTVTNSGDVSLTAENNSESTVKAVPHGDQIAEGSKVGVGASFALNMGVNHAIAEIEDTVKLTGANNVNLDAKGSHSLITEAKAGSKGGISVTPVVALTIADNQAKARIGSGDTLDITGSLTVKADNTGSSKTTAEGQADGEKAAIGAGIAVTVATDQAEAITARNIDADGGVSFIADNAGATETVAIAGAAGGKPEAEAEPKDAGNPEGEKKTVDDTVGEQITKATDKKTADGTKLTDKTSAESKTALKTDNLPKAETGEGSVSVAAAVGVNVGTSSAKAYTPDGVTITAGDTLAIKTTNNAAASAKADGSVVAKPETDGSKVGIGAAVAVNVANVTNQATLGKAVHKVGGLDISATMRDVGEAGKEDKTSNFGAEAASGAGAAEVGIAGSVAINIVDNSSEAKIASGANVTVTNSGDVSLTAENNSESTVKALPSGIASGSKVGIGASVALNIGVNHAIAEIEDGAKLTGAETTGINDVTLTATGSHTLETVAKAGSAGGVSVTPVVAITLADNQSIAKIGSGDPLTLGGDLSVKADNTGSSKTTAEGQADGEKAAVGIAVGVTVAVDEAEATIGRNIAAGGGVSVQADNAGSSETIAIASAAGGKAAKDDGSVQDGDKEVNENVKDQTSIVANKDVVKDKASDKAKASLAAPPKAETSEGSVSVAAAVGINVGTSSAKAYTLDGKDITAGNTLAIKTTNNSAAAAIAEGKAVSKVGTDGNKVGIAAAVAVNVVTATNEARLGAATHNIKGLEISATMRDIGTAEDPDITNNFSAQATSGAGGSKVGIAGSVAVNTVVNTTTAEVASGATVNAGSGDVTLRAEQQSLSEAKALPTKEGVTGGKVGIGASVAVNVVSDNTKASIGANAGISNAGAVQVIASADSDTKTEATGGAAGGVAIDAVVAVTTLDQTTQATVDTGSKLNASSITVRSTNSGDHTATATGDTKSDSVGIGASAAVITSKALSSATIKRDVVSAGDITIAASADRSYEAVAEASSKGANPLGDGEEPSSKSTSSKTLKDTADKQKGTQGGKKVDIAAAVGVSVIDDDVEAGITGGSAASKRNITTGGKLSITADTISDFSSRGSGAALDPSAKAGIGVGVGISVALNDTAASIGDNTTVKAAGDVTVAAESLQNKSDAFVNKLSAEGVAGAGGDKVGVAGALAVAYSDAVTKATVGDNVSITGQNQDGINNTADDKAGNVMVTTDNTSKLSAKAWSVALSKNAGIGASVATIVSENEYTAEVGKAGVINANSLSVQANNHKVSGSVPFEFNTDDPEKLKESLTDSNLQIIFGQNNYYTEAIAGSASGKVAVTGAAAVNYFEDTTKASVGSGTIVSTDGAVDLSSSNDTTAKAFVTSVALSTGNAGVGLVSTDVINSSETSSIFAGDINKSGSVSVTADATQDAGVFGLGGGVANTAGIAGVATVVVSENKVHAQVADNAKVNTTGNVVVSANNDFDALNVAASVAVGGTAGIGAAVGTTNVRADTQAWIGKNVTVNAGQDTSITAAATENLNTIAAGGAGGGTAGVAGSAVVETVIVKTKAFVDAGAALNSDKSVLINASDDTTIGSFGGAVSFGGTAGVGAGAVIEVINKDTEASIKDSSTDKKTVVNAGQDVVVEAQSSENITAAAASAAGGGTAGVAGSGVVYVVTNNTSGYIGDNAQIHAGGNAVASAIDNTTMNLLAGNVAVGGTAGVGGAAGVSVITKTTDAHIGENATVQADGNGAAVQVANGKFINDSNYVPGKNEIAAPETSDPDEDAYKQIDIQDLTKPVVAQTQAINGVGVSAVSSDTVRAGAIGASVGGTAGIQGSVGANVITNTTKAYIDQGAKINTAITGEHADQSVLVAAGSDFHRLSTAGAFAGGGTAGVGGGADIAVRDANTEAYIAKAAQVMAQEDIAVTANASESIFSVTAVGAVGNNAGIAGSVAVNVLTNKTKAYIEDATTADNEAVVKAGNNVRIAAHDDTNLAIIAGGVGLAGVGAGIGGSVDVTVINKNTQAYVGKGAEVEALGDTPGDTQTVYAGTDNKTQAEGQRATKSMQGLAIQATNEENVVDAVVAGGGALFAGIAGTVVTNVITADTAAYINDNAKVTAKDVSVTAVDDLKLFSASGAVGIGAAGLAGSFNVGVLLGDTTAYIGAAEVTAANDVDVNALATKDINVNTVSAGGGLVGVAGSVSVLAIGGSLTDEARSYLSTEDGSGSAQSDADSKAQTNQADSMIGGYAYTYTDEDGNTHNIADQASGTMGDKTKNISVSDAVTNNTIPVSPLPHGTAAVIREGAKINAGGDVAVNAKDNLQLQSAAGSVAGGAGAFGGAVTVSVINHLTDAHIGSTAVVNAKGDTLVSAVAAEDLNTFAIAGSAGGTAVAGAVNLNVLNTSTKAHIDQGAAINQGGTDSEDVIVNAADTTTVVNVAGSAAAGGGGVGAGLGIDVITKDTQAYIASAAGSQAKVSAGDTIAVDAVSKEDITHVAASGAAGGMGVAGAVTVETLNATTKAFVGDNAVLTADGNIRINAQDDNTINLVAGAATAGGVGVGASGAVAVVTKTTDAHVGKDAVLQANANQDSMNVASGSFTAAYTDPTGSVKAPTMKTTDQYLSQADNKDNLNKERTATIEQTTVKGVAVTATAQDAIKNIAVGASGGAVVSAAGSGSVSVVQNTTTAYVAEGAKVNQSNLGEAADQSVHIAAATDYYHLGVGGAASASLGGGAGAGVDTSVVKNNTSAYVGKSAAVDGKNNINVTAQAAEEIMTIAAAGAVGGGAGLAGALTVNTITNDTHAYLAESSVVKADNNIRLAANDDTRITTLSGSAGLGGGAGVGGAVVVNVITKDTTAEIGNGAQVDAKAAGSDKVVVYDNQQNGTSRTNKQIQGLSVEATSTENVFDVAASGAAGLSAGVAGAVAVNVMTVDTTAHIGSANINFDRSDVGAAQAVNVSAVDDIKLFSVGGSAAGGAVGVSGGVDVGIIKTNTAASIGSGANVKAVGPVDINAFAKKDINSYAASVSGGAFGVAGGVSVYTIGSGLSEDAKSSLNSSGEDSSHANVQSYVDDQLSKNAVGTLLAEQDSASINAVATTVKTDTIEVSSALNSTAAPGGVSAYIGDGASINTAGKVSVEAKQNVDFSMFDGGASIGGINAGAGVGIVSMKNDTTAFVGQNASISTNDDIIVEAGLRQDADVKANAAAGGLIGGLGAAVAIVNDDSDTTAYVGDAVTIAQAGTVSVKADYTSIANVEAIGAAAGGFVGAGAAVAEANISGTNKAYTGSIQVGQTADKTVGALSVTATSQAAGTAKAVAGAAGLGAGAGANATAKVAPISEAFIGNNAKIKTSGNVSVNATGQGTADADALGISVGALSVGASIAKAENTPTVTAGIGSGGTLNVGGNLAVTAQQALLNNQDAANAYATAAGGGLIGVNATVSGAISDATVTSYIGDDNTINVTGSAQITADTKTKQQAAATAVTGGLVAIGASSSEAASNSNTTSYVGESSSINATTVNIQATGTDDNFASTTAGSGGVVSGAAAVAKTSATGTTKAALQDGAKVAANTLAVNAAHTTNFNAVADSTSASVVGGSGLKVNHNVDIDVLAEVGQNANIATPGDTVLKAVNTSVKDWRGDKTSGDTADWNLSAAGGGVASGSAVDNDINVIHEANVTVGNGSTITSGSGGTVGSFLADAESNITVRDKARINTGGAIAIADVDSRIIALGNAKVDIGSATITNDTGHIKAGAKNNANIDNRVAADTYGVAGAPAGTAYSNFIGNNQISIGSGAKLISDGDVILAAGQDTTGATGTINANAAVNLWNKTVIPINSKPDPQANIISNSTLDINGYVGSANDIYLTADKGTMNASYTGVGKDLYREALAAVGSAISELFGGEPVNLDIKGGSRSTSGAATVAINDSGTVETGLKRVKTLSFGGEYESDGDGGYRWVLDPAISGEGVTYTVEYSKAITESMTDRLNELYKLKADYAGDTDAVAAYDSEILFLQEKMVSMGLASWNGSGSDKVFVPGVSAGTGALSPKAAAEKSLDQMESYKKTVDDKVTEQTGITNTAQTYLELVKTRETAQSTLTAKDTAKNAAQATLDSYINSNFIGDQTPTTRDDAVKKRDALAGDPLTAGDALIAKYNKAIEYYDASSTAGSDYKTANDNLTAAKNSITNTNSSWNQDIALSVVQDDYLAKKAILDGFTAQQTDIKTSIDSLTVALPSLSDAAPTGPTADFITVKPITVRLGDIRINADNLTGSGKLQAHGDASIAITNNSPAFLTVGNLTVRDGGSLLFNGASVKDNAGINALNTSKTGAGFGQVITKANSPQPKVVVTSTFNPNAAENKQIMSGTSIAVAMSVAPDITLAEGSTITNLNGLVKVASNYGNIYSNGNISAGTVEIKANNGDFVQSYVNGFNHIGGDPEKINNGTTTPGGITANGNIFISARYLNVNGLIQSGMADWDLTLGNDVSVKVNGSNMTLDQAKSHYQTNGGTGLYTVEGGYSGNIGSDGYVTYDAKNDRFAVSGIEVHGGRVQLHGQIINTAKDGAATGKIRALDGYGTINITNNSGKDIVLENLNTGDGTAGVIDITDTGRDVHTVYTSDRGVVTVTENNVAKDKSNYNYSDSGGRGTLTYNPKDNLFYNWTTGTDYSQTNYYHYQSKDVFGYTYTSETAPAGTPTYSNFGVETPLANGIYLSNGRGFGGDSYYATNTNVVETDVGVYNKIREWTVRHWYTLAITGTYHQDYSITTPKKNITTYSVKASNPIGIEFFGNNSGTVSVSGNSGNVLLQGAINNKEGTTTISTTKDILQSDGTALITTGNLNLNANGTVGTQNQAVRAIIGNTLNASAENGSVNVTQVLGNLNLGTVTADNGALRLTADGSIVNAPISDVRGQRIELTSNNGAIGGTDTPLVIKTGNTTNYLDANYGLKASSLDSINIENQAWSKNTAGNLLIDTVESRTGDVTLKTSGQMIDNNIDEQIDRRTWDQLTSYWDSLQLRAGSDDNKVKQQQAIESYTNGKTADYQTYWQLKSRIVDGHYVFADGEQAALAAQGINTDDFAATKVATYQELDNQKVGSWNGGKYADNFKYTITAEEQASLTKGSSWTDRELAVSLAPGALKQLTDTVPIVKAPNVKGKNVTLQAGGGIGSNLAAIVINATTSPDKLTPEQKVALAAAERGDMVIDETARTISIAQIKPVNVEASGGLLTADSGSFAYLGSEAAVTLNQINAAGDVRLKTAKDIQAGNTGYAIVGENIILESASGGIGTSSMPLNLGHSGTITARASDNIYLYQDANNPDMKVDTIFSLKDISLEAAGNIQSSDDNEEGLNIMSQSLKLKAGKAIGTGDKALGISLDKEGKLTAEAQTGIDLSHTGDSLSIAKADVAEGDMTITTSGDLSADLLKAKGNIDLTATKGNMMLEQINSTAGSITAKAGTDISADTLTAADNISLSADQDIAAENLTAATTALSAERDITATGVKVSETGTITAGRNLQATTVEAVNDINLTATSGNMTLEQIKSTAGNLTAKAGTDISAGTLTAADNISLSADQDIAAENLTAATTALSAERDITATGVKVSDTATMTAGRNLQATTVEAANDINLTATSGNMTLEQINSTAGSITAKAGTDISADTLTAADNISLSADQDIAAENLTAATTALSAERDITATGVKVSETGTITAGRNLQATTVEAVNDINLTATSGNMTLEQIKSTAGNLTAKAGTDIHAGTMTSTGDIGLTAGQDILVNQIQSTAGDLNLTADRSITNVNDSGDINLIGKNLTLTVQNGSIGATDKRLVLAVPGNVEAYAANDINLEARLGDLNATNLVSQQGGIQLLVVDGMANINQASAPGGTVILGAKAGIAVNNLNVQSLELNSLEAGSTLALGTVSLGESMKLAADNISIGSIEHTGNSSPVQLSMTGGSKAMADNINVTVHSDAGVVFNTFIADQANVKAYADNVSFFDTRIGSWANIRNNNYYVHANNLDKRLADCDLQIRPENNSFYLTMADDRQFLTNALVMNYLPEFMVNGAVSENSLIRQTSKATALGNTASGNNSPTGSLGSNPLNSGFNDGLQTSSMGNIVQISGGVNTGTAGGGVNTDTAVGGVNTGTAGGGVNVGTAGGGVNTDTAGGGVNTDTAGGGVNTGTAGGGVNTGTAGGGVNTGNTGGGVNTGNAGGGVDTDNAGGGVDIGNIGNNEDDKENMDN</sequence>
<gene>
    <name evidence="3" type="ORF">SDC9_11389</name>
</gene>
<comment type="caution">
    <text evidence="3">The sequence shown here is derived from an EMBL/GenBank/DDBJ whole genome shotgun (WGS) entry which is preliminary data.</text>
</comment>
<feature type="compositionally biased region" description="Basic and acidic residues" evidence="1">
    <location>
        <begin position="2103"/>
        <end position="2112"/>
    </location>
</feature>
<dbReference type="EMBL" id="VSSQ01000029">
    <property type="protein sequence ID" value="MPL65725.1"/>
    <property type="molecule type" value="Genomic_DNA"/>
</dbReference>
<feature type="compositionally biased region" description="Acidic residues" evidence="1">
    <location>
        <begin position="7246"/>
        <end position="7255"/>
    </location>
</feature>
<dbReference type="InterPro" id="IPR008638">
    <property type="entry name" value="FhaB/CdiA-like_TPS"/>
</dbReference>
<feature type="compositionally biased region" description="Basic and acidic residues" evidence="1">
    <location>
        <begin position="869"/>
        <end position="889"/>
    </location>
</feature>
<feature type="compositionally biased region" description="Basic and acidic residues" evidence="1">
    <location>
        <begin position="1279"/>
        <end position="1299"/>
    </location>
</feature>
<evidence type="ECO:0000313" key="3">
    <source>
        <dbReference type="EMBL" id="MPL65725.1"/>
    </source>
</evidence>
<evidence type="ECO:0000259" key="2">
    <source>
        <dbReference type="SMART" id="SM00912"/>
    </source>
</evidence>
<feature type="region of interest" description="Disordered" evidence="1">
    <location>
        <begin position="3276"/>
        <end position="3295"/>
    </location>
</feature>
<feature type="region of interest" description="Disordered" evidence="1">
    <location>
        <begin position="2080"/>
        <end position="2116"/>
    </location>
</feature>
<dbReference type="InterPro" id="IPR047881">
    <property type="entry name" value="LktA_repeat"/>
</dbReference>
<proteinExistence type="predicted"/>
<dbReference type="SMART" id="SM00912">
    <property type="entry name" value="Haemagg_act"/>
    <property type="match status" value="1"/>
</dbReference>
<dbReference type="NCBIfam" id="TIGR01901">
    <property type="entry name" value="adhes_NPXG"/>
    <property type="match status" value="1"/>
</dbReference>
<feature type="region of interest" description="Disordered" evidence="1">
    <location>
        <begin position="2012"/>
        <end position="2033"/>
    </location>
</feature>
<evidence type="ECO:0000256" key="1">
    <source>
        <dbReference type="SAM" id="MobiDB-lite"/>
    </source>
</evidence>
<feature type="region of interest" description="Disordered" evidence="1">
    <location>
        <begin position="7221"/>
        <end position="7255"/>
    </location>
</feature>
<feature type="domain" description="Filamentous haemagglutinin FhaB/tRNA nuclease CdiA-like TPS" evidence="2">
    <location>
        <begin position="83"/>
        <end position="194"/>
    </location>
</feature>
<feature type="region of interest" description="Disordered" evidence="1">
    <location>
        <begin position="7097"/>
        <end position="7116"/>
    </location>
</feature>
<accession>A0A644TFH9</accession>
<organism evidence="3">
    <name type="scientific">bioreactor metagenome</name>
    <dbReference type="NCBI Taxonomy" id="1076179"/>
    <lineage>
        <taxon>unclassified sequences</taxon>
        <taxon>metagenomes</taxon>
        <taxon>ecological metagenomes</taxon>
    </lineage>
</organism>
<feature type="region of interest" description="Disordered" evidence="1">
    <location>
        <begin position="510"/>
        <end position="530"/>
    </location>
</feature>
<feature type="compositionally biased region" description="Low complexity" evidence="1">
    <location>
        <begin position="3280"/>
        <end position="3294"/>
    </location>
</feature>